<dbReference type="EMBL" id="QFQB01000007">
    <property type="protein sequence ID" value="PZQ48073.1"/>
    <property type="molecule type" value="Genomic_DNA"/>
</dbReference>
<organism evidence="1 2">
    <name type="scientific">Micavibrio aeruginosavorus</name>
    <dbReference type="NCBI Taxonomy" id="349221"/>
    <lineage>
        <taxon>Bacteria</taxon>
        <taxon>Pseudomonadati</taxon>
        <taxon>Bdellovibrionota</taxon>
        <taxon>Bdellovibrionia</taxon>
        <taxon>Bdellovibrionales</taxon>
        <taxon>Pseudobdellovibrionaceae</taxon>
        <taxon>Micavibrio</taxon>
    </lineage>
</organism>
<reference evidence="1 2" key="1">
    <citation type="submission" date="2017-08" db="EMBL/GenBank/DDBJ databases">
        <title>Infants hospitalized years apart are colonized by the same room-sourced microbial strains.</title>
        <authorList>
            <person name="Brooks B."/>
            <person name="Olm M.R."/>
            <person name="Firek B.A."/>
            <person name="Baker R."/>
            <person name="Thomas B.C."/>
            <person name="Morowitz M.J."/>
            <person name="Banfield J.F."/>
        </authorList>
    </citation>
    <scope>NUCLEOTIDE SEQUENCE [LARGE SCALE GENOMIC DNA]</scope>
    <source>
        <strain evidence="1">S2_005_002_R2_29</strain>
    </source>
</reference>
<evidence type="ECO:0000313" key="1">
    <source>
        <dbReference type="EMBL" id="PZQ48073.1"/>
    </source>
</evidence>
<dbReference type="Proteomes" id="UP000249417">
    <property type="component" value="Unassembled WGS sequence"/>
</dbReference>
<accession>A0A2W5PZX6</accession>
<sequence length="84" mass="8258">MTVVQTCSGYAKYAFGAVAGGAGVVAVVASACRLFDGACQAKVGGVQKLLSPLIAQMDMIGPASLTAVIGGTVAYGLHKASGPR</sequence>
<evidence type="ECO:0000313" key="2">
    <source>
        <dbReference type="Proteomes" id="UP000249417"/>
    </source>
</evidence>
<name>A0A2W5PZX6_9BACT</name>
<dbReference type="AlphaFoldDB" id="A0A2W5PZX6"/>
<proteinExistence type="predicted"/>
<comment type="caution">
    <text evidence="1">The sequence shown here is derived from an EMBL/GenBank/DDBJ whole genome shotgun (WGS) entry which is preliminary data.</text>
</comment>
<protein>
    <submittedName>
        <fullName evidence="1">Uncharacterized protein</fullName>
    </submittedName>
</protein>
<gene>
    <name evidence="1" type="ORF">DI551_02025</name>
</gene>